<dbReference type="InterPro" id="IPR029069">
    <property type="entry name" value="HotDog_dom_sf"/>
</dbReference>
<dbReference type="SUPFAM" id="SSF54637">
    <property type="entry name" value="Thioesterase/thiol ester dehydrase-isomerase"/>
    <property type="match status" value="1"/>
</dbReference>
<evidence type="ECO:0000313" key="2">
    <source>
        <dbReference type="EMBL" id="KIC73077.1"/>
    </source>
</evidence>
<evidence type="ECO:0000259" key="1">
    <source>
        <dbReference type="Pfam" id="PF09500"/>
    </source>
</evidence>
<protein>
    <recommendedName>
        <fullName evidence="1">Thioesterase putative domain-containing protein</fullName>
    </recommendedName>
</protein>
<proteinExistence type="predicted"/>
<dbReference type="AlphaFoldDB" id="A0A0C1K0T2"/>
<feature type="domain" description="Thioesterase putative" evidence="1">
    <location>
        <begin position="6"/>
        <end position="148"/>
    </location>
</feature>
<dbReference type="Proteomes" id="UP000031465">
    <property type="component" value="Unassembled WGS sequence"/>
</dbReference>
<dbReference type="InterPro" id="IPR012660">
    <property type="entry name" value="YiiD_C"/>
</dbReference>
<dbReference type="Pfam" id="PF09500">
    <property type="entry name" value="YiiD_C"/>
    <property type="match status" value="1"/>
</dbReference>
<organism evidence="2 3">
    <name type="scientific">Candidatus Protochlamydia amoebophila</name>
    <dbReference type="NCBI Taxonomy" id="362787"/>
    <lineage>
        <taxon>Bacteria</taxon>
        <taxon>Pseudomonadati</taxon>
        <taxon>Chlamydiota</taxon>
        <taxon>Chlamydiia</taxon>
        <taxon>Parachlamydiales</taxon>
        <taxon>Parachlamydiaceae</taxon>
        <taxon>Candidatus Protochlamydia</taxon>
    </lineage>
</organism>
<reference evidence="2 3" key="1">
    <citation type="journal article" date="2014" name="Mol. Biol. Evol.">
        <title>Massive expansion of Ubiquitination-related gene families within the Chlamydiae.</title>
        <authorList>
            <person name="Domman D."/>
            <person name="Collingro A."/>
            <person name="Lagkouvardos I."/>
            <person name="Gehre L."/>
            <person name="Weinmaier T."/>
            <person name="Rattei T."/>
            <person name="Subtil A."/>
            <person name="Horn M."/>
        </authorList>
    </citation>
    <scope>NUCLEOTIDE SEQUENCE [LARGE SCALE GENOMIC DNA]</scope>
    <source>
        <strain evidence="2 3">EI2</strain>
    </source>
</reference>
<comment type="caution">
    <text evidence="2">The sequence shown here is derived from an EMBL/GenBank/DDBJ whole genome shotgun (WGS) entry which is preliminary data.</text>
</comment>
<dbReference type="PATRIC" id="fig|362787.3.peg.614"/>
<sequence>MILPKDELEMYLWKHIPISKAMGVTVKEASKLKITLEAPLLNNLNHKKTVFGGSLHAVATLSCWSLLHLNIADIYVQPVQIVIAKSEVNYLLPVSTNFEAECEMPDLTKWERFLKTFQRMGKARLSLSAKIMKGEKTYVDYLGVFVALVDKQ</sequence>
<dbReference type="EMBL" id="JSAN01000038">
    <property type="protein sequence ID" value="KIC73077.1"/>
    <property type="molecule type" value="Genomic_DNA"/>
</dbReference>
<accession>A0A0C1K0T2</accession>
<evidence type="ECO:0000313" key="3">
    <source>
        <dbReference type="Proteomes" id="UP000031465"/>
    </source>
</evidence>
<name>A0A0C1K0T2_9BACT</name>
<dbReference type="RefSeq" id="WP_039357060.1">
    <property type="nucleotide sequence ID" value="NZ_JSAN01000038.1"/>
</dbReference>
<dbReference type="NCBIfam" id="TIGR02447">
    <property type="entry name" value="yiiD_Cterm"/>
    <property type="match status" value="1"/>
</dbReference>
<gene>
    <name evidence="2" type="ORF">DB44_BP00080</name>
</gene>
<dbReference type="Gene3D" id="3.10.129.10">
    <property type="entry name" value="Hotdog Thioesterase"/>
    <property type="match status" value="1"/>
</dbReference>